<dbReference type="EMBL" id="JAQNDK010000001">
    <property type="protein sequence ID" value="MDC0676117.1"/>
    <property type="molecule type" value="Genomic_DNA"/>
</dbReference>
<evidence type="ECO:0000256" key="1">
    <source>
        <dbReference type="SAM" id="MobiDB-lite"/>
    </source>
</evidence>
<organism evidence="3 4">
    <name type="scientific">Sorangium atrum</name>
    <dbReference type="NCBI Taxonomy" id="2995308"/>
    <lineage>
        <taxon>Bacteria</taxon>
        <taxon>Pseudomonadati</taxon>
        <taxon>Myxococcota</taxon>
        <taxon>Polyangia</taxon>
        <taxon>Polyangiales</taxon>
        <taxon>Polyangiaceae</taxon>
        <taxon>Sorangium</taxon>
    </lineage>
</organism>
<name>A0ABT5BT07_9BACT</name>
<protein>
    <recommendedName>
        <fullName evidence="5">Lipoprotein</fullName>
    </recommendedName>
</protein>
<dbReference type="RefSeq" id="WP_272092824.1">
    <property type="nucleotide sequence ID" value="NZ_JAQNDK010000001.1"/>
</dbReference>
<dbReference type="PROSITE" id="PS51257">
    <property type="entry name" value="PROKAR_LIPOPROTEIN"/>
    <property type="match status" value="1"/>
</dbReference>
<dbReference type="Proteomes" id="UP001217485">
    <property type="component" value="Unassembled WGS sequence"/>
</dbReference>
<evidence type="ECO:0000313" key="4">
    <source>
        <dbReference type="Proteomes" id="UP001217485"/>
    </source>
</evidence>
<feature type="chain" id="PRO_5046547728" description="Lipoprotein" evidence="2">
    <location>
        <begin position="29"/>
        <end position="489"/>
    </location>
</feature>
<keyword evidence="2" id="KW-0732">Signal</keyword>
<comment type="caution">
    <text evidence="3">The sequence shown here is derived from an EMBL/GenBank/DDBJ whole genome shotgun (WGS) entry which is preliminary data.</text>
</comment>
<evidence type="ECO:0008006" key="5">
    <source>
        <dbReference type="Google" id="ProtNLM"/>
    </source>
</evidence>
<proteinExistence type="predicted"/>
<reference evidence="3 4" key="1">
    <citation type="submission" date="2023-01" db="EMBL/GenBank/DDBJ databases">
        <title>Minimal conservation of predation-associated metabolite biosynthetic gene clusters underscores biosynthetic potential of Myxococcota including descriptions for ten novel species: Archangium lansinium sp. nov., Myxococcus landrumus sp. nov., Nannocystis bai.</title>
        <authorList>
            <person name="Ahearne A."/>
            <person name="Stevens C."/>
            <person name="Dowd S."/>
        </authorList>
    </citation>
    <scope>NUCLEOTIDE SEQUENCE [LARGE SCALE GENOMIC DNA]</scope>
    <source>
        <strain evidence="3 4">WIWO2</strain>
    </source>
</reference>
<gene>
    <name evidence="3" type="ORF">POL72_00080</name>
</gene>
<evidence type="ECO:0000256" key="2">
    <source>
        <dbReference type="SAM" id="SignalP"/>
    </source>
</evidence>
<feature type="compositionally biased region" description="Low complexity" evidence="1">
    <location>
        <begin position="47"/>
        <end position="70"/>
    </location>
</feature>
<feature type="region of interest" description="Disordered" evidence="1">
    <location>
        <begin position="29"/>
        <end position="79"/>
    </location>
</feature>
<evidence type="ECO:0000313" key="3">
    <source>
        <dbReference type="EMBL" id="MDC0676117.1"/>
    </source>
</evidence>
<feature type="signal peptide" evidence="2">
    <location>
        <begin position="1"/>
        <end position="28"/>
    </location>
</feature>
<sequence>MKRHQRFFGHRKHAAVFVTLALAAGAVASGCDGSDSPEEPTGGAGGTSSSSGTVNGSAGTGGSPSTQGSPCPEPTGAGTVHDTFLIEADETWTAEGSPHHVPSSIAIRGATVTVEACAVVVIGEDQTIEIGDSSGEPAALRATGEVDAGTLRPATFTSEGEGSYFGSLWVDVTGSLELENTVIVGGGSVNTGTMNGAIVAIGPLGLPANDSVHLVDVTLSDSAGIGVHLGDFTAFSAASDGLVIEGAGAVTPVGSEETLYPLAVTTAALSSIPRGDYVNNARDAVLVDAADRYPADVVLRDRGVPYVSSGDFHLEPDGANALDFTIEAGVTVAFPGDSRLALGSASGPVRVVAQGTAAKPIVFTSAKDTKAAGDWVGVDWGGAPAGGNVFDFVRIEYAGAPSQIASFGCGPNVNDAALILTGWRPDDAFIENSSFVESAGGGIVSGWDSDQAGPDLTSNNVFEGLAACSVTQPKVDGACPGGDATPDCY</sequence>
<keyword evidence="4" id="KW-1185">Reference proteome</keyword>
<accession>A0ABT5BT07</accession>